<comment type="caution">
    <text evidence="1">The sequence shown here is derived from an EMBL/GenBank/DDBJ whole genome shotgun (WGS) entry which is preliminary data.</text>
</comment>
<dbReference type="RefSeq" id="WP_094251888.1">
    <property type="nucleotide sequence ID" value="NZ_JBHLXL010000001.1"/>
</dbReference>
<organism evidence="1 2">
    <name type="scientific">Fictibacillus aquaticus</name>
    <dbReference type="NCBI Taxonomy" id="2021314"/>
    <lineage>
        <taxon>Bacteria</taxon>
        <taxon>Bacillati</taxon>
        <taxon>Bacillota</taxon>
        <taxon>Bacilli</taxon>
        <taxon>Bacillales</taxon>
        <taxon>Fictibacillaceae</taxon>
        <taxon>Fictibacillus</taxon>
    </lineage>
</organism>
<dbReference type="EMBL" id="NOII01000002">
    <property type="protein sequence ID" value="OYD57855.1"/>
    <property type="molecule type" value="Genomic_DNA"/>
</dbReference>
<evidence type="ECO:0008006" key="3">
    <source>
        <dbReference type="Google" id="ProtNLM"/>
    </source>
</evidence>
<dbReference type="OrthoDB" id="2601083at2"/>
<proteinExistence type="predicted"/>
<dbReference type="InterPro" id="IPR025855">
    <property type="entry name" value="Replic_Relax"/>
</dbReference>
<keyword evidence="2" id="KW-1185">Reference proteome</keyword>
<dbReference type="Proteomes" id="UP000215059">
    <property type="component" value="Unassembled WGS sequence"/>
</dbReference>
<protein>
    <recommendedName>
        <fullName evidence="3">Replication-relaxation</fullName>
    </recommendedName>
</protein>
<gene>
    <name evidence="1" type="ORF">CGZ90_08105</name>
</gene>
<accession>A0A235FAR9</accession>
<reference evidence="1 2" key="1">
    <citation type="submission" date="2017-07" db="EMBL/GenBank/DDBJ databases">
        <title>Fictibacillus sp. nov. GDSW-R2A3 Genome sequencing and assembly.</title>
        <authorList>
            <person name="Mayilraj S."/>
        </authorList>
    </citation>
    <scope>NUCLEOTIDE SEQUENCE [LARGE SCALE GENOMIC DNA]</scope>
    <source>
        <strain evidence="1 2">GDSW-R2A3</strain>
    </source>
</reference>
<dbReference type="AlphaFoldDB" id="A0A235FAR9"/>
<dbReference type="Pfam" id="PF13814">
    <property type="entry name" value="Replic_Relax"/>
    <property type="match status" value="1"/>
</dbReference>
<name>A0A235FAR9_9BACL</name>
<evidence type="ECO:0000313" key="2">
    <source>
        <dbReference type="Proteomes" id="UP000215059"/>
    </source>
</evidence>
<evidence type="ECO:0000313" key="1">
    <source>
        <dbReference type="EMBL" id="OYD57855.1"/>
    </source>
</evidence>
<sequence>MNHRQEMILLSLKKLHYLTRDQLQVLHQLKSKRNTNRVLKDMNIYLSSFREGSDTVYYLSKEGREMIGYEKVRKKTPQALHFIMRNQFYIFAGKPADWKNEMKIGGSVICDALFRQGGKWHFLEVDNQNTMTDNKKKIEKYRKLFESRMFQKNKDFGYFPALLWVTGNDYRQKKLTEYCSGMPGNVFVYDDIK</sequence>